<keyword evidence="1" id="KW-0732">Signal</keyword>
<dbReference type="GO" id="GO:0015689">
    <property type="term" value="P:molybdate ion transport"/>
    <property type="evidence" value="ECO:0007669"/>
    <property type="project" value="TreeGrafter"/>
</dbReference>
<dbReference type="PANTHER" id="PTHR30632:SF14">
    <property type="entry name" value="TUNGSTATE_MOLYBDATE_CHROMATE-BINDING PROTEIN MODA"/>
    <property type="match status" value="1"/>
</dbReference>
<evidence type="ECO:0008006" key="4">
    <source>
        <dbReference type="Google" id="ProtNLM"/>
    </source>
</evidence>
<dbReference type="EMBL" id="CP019948">
    <property type="protein sequence ID" value="ARN79846.1"/>
    <property type="molecule type" value="Genomic_DNA"/>
</dbReference>
<dbReference type="Pfam" id="PF13531">
    <property type="entry name" value="SBP_bac_11"/>
    <property type="match status" value="1"/>
</dbReference>
<protein>
    <recommendedName>
        <fullName evidence="4">Molybdate ABC transporter substrate-binding protein</fullName>
    </recommendedName>
</protein>
<keyword evidence="3" id="KW-1185">Reference proteome</keyword>
<accession>A0A1W6MQM6</accession>
<dbReference type="OrthoDB" id="9785015at2"/>
<dbReference type="Proteomes" id="UP000193978">
    <property type="component" value="Chromosome"/>
</dbReference>
<dbReference type="STRING" id="655015.B1812_00790"/>
<evidence type="ECO:0000313" key="2">
    <source>
        <dbReference type="EMBL" id="ARN79846.1"/>
    </source>
</evidence>
<organism evidence="2 3">
    <name type="scientific">Methylocystis bryophila</name>
    <dbReference type="NCBI Taxonomy" id="655015"/>
    <lineage>
        <taxon>Bacteria</taxon>
        <taxon>Pseudomonadati</taxon>
        <taxon>Pseudomonadota</taxon>
        <taxon>Alphaproteobacteria</taxon>
        <taxon>Hyphomicrobiales</taxon>
        <taxon>Methylocystaceae</taxon>
        <taxon>Methylocystis</taxon>
    </lineage>
</organism>
<proteinExistence type="predicted"/>
<evidence type="ECO:0000313" key="3">
    <source>
        <dbReference type="Proteomes" id="UP000193978"/>
    </source>
</evidence>
<dbReference type="Gene3D" id="3.40.190.10">
    <property type="entry name" value="Periplasmic binding protein-like II"/>
    <property type="match status" value="2"/>
</dbReference>
<dbReference type="RefSeq" id="WP_085769893.1">
    <property type="nucleotide sequence ID" value="NZ_AP027149.1"/>
</dbReference>
<feature type="signal peptide" evidence="1">
    <location>
        <begin position="1"/>
        <end position="26"/>
    </location>
</feature>
<feature type="chain" id="PRO_5012551936" description="Molybdate ABC transporter substrate-binding protein" evidence="1">
    <location>
        <begin position="27"/>
        <end position="308"/>
    </location>
</feature>
<dbReference type="SUPFAM" id="SSF53850">
    <property type="entry name" value="Periplasmic binding protein-like II"/>
    <property type="match status" value="1"/>
</dbReference>
<name>A0A1W6MQM6_9HYPH</name>
<reference evidence="2 3" key="1">
    <citation type="submission" date="2017-02" db="EMBL/GenBank/DDBJ databases">
        <authorList>
            <person name="Peterson S.W."/>
        </authorList>
    </citation>
    <scope>NUCLEOTIDE SEQUENCE [LARGE SCALE GENOMIC DNA]</scope>
    <source>
        <strain evidence="2 3">S285</strain>
    </source>
</reference>
<dbReference type="AlphaFoldDB" id="A0A1W6MQM6"/>
<dbReference type="InterPro" id="IPR050682">
    <property type="entry name" value="ModA/WtpA"/>
</dbReference>
<evidence type="ECO:0000256" key="1">
    <source>
        <dbReference type="SAM" id="SignalP"/>
    </source>
</evidence>
<dbReference type="PANTHER" id="PTHR30632">
    <property type="entry name" value="MOLYBDATE-BINDING PERIPLASMIC PROTEIN"/>
    <property type="match status" value="1"/>
</dbReference>
<dbReference type="KEGG" id="mbry:B1812_00790"/>
<sequence length="308" mass="31730">MSTKTCKKLAISLLATATFMSGPAMAGSTINVAVAANFTGAMTALIAQFKLAYPSKGYNVTFTADSSATLLTAIQNKTTAYDLFLSADATRANALTTSSYLTSLGAAGTCVPSSTHGCGSGSPFLYAVGVLELWSPTLASVASGLPTTVPFSPSIVIADPTKAPYGYAAQQVLAYSPWSLPRSGDPKAACPDPNSGTSNPNCLVQAPTEGLYTQSNISLTYSAIKSGAYQSGFVAQSSICKANTSGVKTFTGYHYTYPAAGPYVNGPIKQWAITITSSAAGTELADFLTFLQSATGQAIIKSYCYSLS</sequence>
<gene>
    <name evidence="2" type="ORF">B1812_00790</name>
</gene>
<dbReference type="GO" id="GO:0030973">
    <property type="term" value="F:molybdate ion binding"/>
    <property type="evidence" value="ECO:0007669"/>
    <property type="project" value="TreeGrafter"/>
</dbReference>